<gene>
    <name evidence="6" type="ORF">PNBC_01940</name>
</gene>
<keyword evidence="3" id="KW-0328">Glycosyltransferase</keyword>
<dbReference type="EMBL" id="LSFN01000004">
    <property type="protein sequence ID" value="OAB77454.1"/>
    <property type="molecule type" value="Genomic_DNA"/>
</dbReference>
<evidence type="ECO:0000256" key="3">
    <source>
        <dbReference type="ARBA" id="ARBA00022676"/>
    </source>
</evidence>
<dbReference type="CDD" id="cd00761">
    <property type="entry name" value="Glyco_tranf_GTA_type"/>
    <property type="match status" value="1"/>
</dbReference>
<dbReference type="OrthoDB" id="257969at2"/>
<evidence type="ECO:0000259" key="5">
    <source>
        <dbReference type="Pfam" id="PF00535"/>
    </source>
</evidence>
<reference evidence="6 7" key="1">
    <citation type="submission" date="2016-02" db="EMBL/GenBank/DDBJ databases">
        <title>Paenibacillus sp. LPB0068, isolated from Crassostrea gigas.</title>
        <authorList>
            <person name="Shin S.-K."/>
            <person name="Yi H."/>
        </authorList>
    </citation>
    <scope>NUCLEOTIDE SEQUENCE [LARGE SCALE GENOMIC DNA]</scope>
    <source>
        <strain evidence="6 7">LPB0068</strain>
    </source>
</reference>
<evidence type="ECO:0000256" key="2">
    <source>
        <dbReference type="ARBA" id="ARBA00006739"/>
    </source>
</evidence>
<sequence length="307" mass="35072">MKISVIVPSYQRVDALLNCLEGIQKQTRYPDEIIVVVRNTDDSTLQYLSSIHMENLKIALIEQSGVIAALNLGIKESIGSIVVLTDDDTVSHSNWLEKIENYYVTNPDIGGVGGRDIVHFRGKPVEAIKQQVGIIKPYGRIIGNHHIGLGSTREVDILKGANMSFRKDAIRGMEFDEKLKGTGAQIYNEMEFSLSVKQKGWKLIYDPKVCVDHYPAERFDEDQRNSFNEIAFFNMAHNETYTLLKHSNWKRRLLYIGWVILIGSKSSPGVVQFMRMLPKEKYNSFKKILISYKGRWGGWKTWRGSLE</sequence>
<organism evidence="6 7">
    <name type="scientific">Paenibacillus crassostreae</name>
    <dbReference type="NCBI Taxonomy" id="1763538"/>
    <lineage>
        <taxon>Bacteria</taxon>
        <taxon>Bacillati</taxon>
        <taxon>Bacillota</taxon>
        <taxon>Bacilli</taxon>
        <taxon>Bacillales</taxon>
        <taxon>Paenibacillaceae</taxon>
        <taxon>Paenibacillus</taxon>
    </lineage>
</organism>
<dbReference type="KEGG" id="pcx:LPB68_10945"/>
<feature type="domain" description="Glycosyltransferase 2-like" evidence="5">
    <location>
        <begin position="4"/>
        <end position="116"/>
    </location>
</feature>
<dbReference type="RefSeq" id="WP_068654712.1">
    <property type="nucleotide sequence ID" value="NZ_CP017770.1"/>
</dbReference>
<protein>
    <submittedName>
        <fullName evidence="6">Glycosyl transferase family A</fullName>
    </submittedName>
</protein>
<comment type="similarity">
    <text evidence="2">Belongs to the glycosyltransferase 2 family.</text>
</comment>
<dbReference type="GO" id="GO:0016757">
    <property type="term" value="F:glycosyltransferase activity"/>
    <property type="evidence" value="ECO:0007669"/>
    <property type="project" value="UniProtKB-KW"/>
</dbReference>
<comment type="pathway">
    <text evidence="1">Cell wall biogenesis; cell wall polysaccharide biosynthesis.</text>
</comment>
<dbReference type="InterPro" id="IPR029044">
    <property type="entry name" value="Nucleotide-diphossugar_trans"/>
</dbReference>
<keyword evidence="4 6" id="KW-0808">Transferase</keyword>
<evidence type="ECO:0000313" key="7">
    <source>
        <dbReference type="Proteomes" id="UP000077134"/>
    </source>
</evidence>
<dbReference type="Proteomes" id="UP000077134">
    <property type="component" value="Unassembled WGS sequence"/>
</dbReference>
<dbReference type="InterPro" id="IPR001173">
    <property type="entry name" value="Glyco_trans_2-like"/>
</dbReference>
<evidence type="ECO:0000256" key="4">
    <source>
        <dbReference type="ARBA" id="ARBA00022679"/>
    </source>
</evidence>
<name>A0A167GCX8_9BACL</name>
<dbReference type="SUPFAM" id="SSF53448">
    <property type="entry name" value="Nucleotide-diphospho-sugar transferases"/>
    <property type="match status" value="1"/>
</dbReference>
<dbReference type="Pfam" id="PF00535">
    <property type="entry name" value="Glycos_transf_2"/>
    <property type="match status" value="1"/>
</dbReference>
<proteinExistence type="inferred from homology"/>
<comment type="caution">
    <text evidence="6">The sequence shown here is derived from an EMBL/GenBank/DDBJ whole genome shotgun (WGS) entry which is preliminary data.</text>
</comment>
<dbReference type="Gene3D" id="3.90.550.10">
    <property type="entry name" value="Spore Coat Polysaccharide Biosynthesis Protein SpsA, Chain A"/>
    <property type="match status" value="1"/>
</dbReference>
<evidence type="ECO:0000256" key="1">
    <source>
        <dbReference type="ARBA" id="ARBA00004776"/>
    </source>
</evidence>
<dbReference type="STRING" id="1763538.LPB68_10945"/>
<accession>A0A167GCX8</accession>
<evidence type="ECO:0000313" key="6">
    <source>
        <dbReference type="EMBL" id="OAB77454.1"/>
    </source>
</evidence>
<keyword evidence="7" id="KW-1185">Reference proteome</keyword>
<dbReference type="PANTHER" id="PTHR43179:SF12">
    <property type="entry name" value="GALACTOFURANOSYLTRANSFERASE GLFT2"/>
    <property type="match status" value="1"/>
</dbReference>
<dbReference type="AlphaFoldDB" id="A0A167GCX8"/>
<dbReference type="PANTHER" id="PTHR43179">
    <property type="entry name" value="RHAMNOSYLTRANSFERASE WBBL"/>
    <property type="match status" value="1"/>
</dbReference>